<keyword evidence="19" id="KW-1185">Reference proteome</keyword>
<dbReference type="SUPFAM" id="SSF53167">
    <property type="entry name" value="Purine and uridine phosphorylases"/>
    <property type="match status" value="1"/>
</dbReference>
<evidence type="ECO:0000256" key="11">
    <source>
        <dbReference type="ARBA" id="ARBA00023950"/>
    </source>
</evidence>
<comment type="catalytic activity">
    <reaction evidence="9 14">
        <text>inosine + phosphate = alpha-D-ribose 1-phosphate + hypoxanthine</text>
        <dbReference type="Rhea" id="RHEA:27646"/>
        <dbReference type="ChEBI" id="CHEBI:17368"/>
        <dbReference type="ChEBI" id="CHEBI:17596"/>
        <dbReference type="ChEBI" id="CHEBI:43474"/>
        <dbReference type="ChEBI" id="CHEBI:57720"/>
        <dbReference type="EC" id="2.4.2.1"/>
    </reaction>
</comment>
<evidence type="ECO:0000313" key="19">
    <source>
        <dbReference type="Proteomes" id="UP000314986"/>
    </source>
</evidence>
<dbReference type="InterPro" id="IPR011268">
    <property type="entry name" value="Purine_phosphorylase"/>
</dbReference>
<reference evidence="19" key="2">
    <citation type="journal article" date="2007" name="PLoS Biol.">
        <title>Survey sequencing and comparative analysis of the elephant shark (Callorhinchus milii) genome.</title>
        <authorList>
            <person name="Venkatesh B."/>
            <person name="Kirkness E.F."/>
            <person name="Loh Y.H."/>
            <person name="Halpern A.L."/>
            <person name="Lee A.P."/>
            <person name="Johnson J."/>
            <person name="Dandona N."/>
            <person name="Viswanathan L.D."/>
            <person name="Tay A."/>
            <person name="Venter J.C."/>
            <person name="Strausberg R.L."/>
            <person name="Brenner S."/>
        </authorList>
    </citation>
    <scope>NUCLEOTIDE SEQUENCE [LARGE SCALE GENOMIC DNA]</scope>
</reference>
<dbReference type="PROSITE" id="PS01240">
    <property type="entry name" value="PNP_MTAP_2"/>
    <property type="match status" value="1"/>
</dbReference>
<evidence type="ECO:0000256" key="2">
    <source>
        <dbReference type="ARBA" id="ARBA00006751"/>
    </source>
</evidence>
<dbReference type="UniPathway" id="UPA00606"/>
<dbReference type="InterPro" id="IPR035994">
    <property type="entry name" value="Nucleoside_phosphorylase_sf"/>
</dbReference>
<feature type="binding site" evidence="15">
    <location>
        <position position="203"/>
    </location>
    <ligand>
        <name>a purine D-ribonucleoside</name>
        <dbReference type="ChEBI" id="CHEBI:142355"/>
    </ligand>
</feature>
<comment type="catalytic activity">
    <reaction evidence="10 14">
        <text>2'-deoxyguanosine + phosphate = 2-deoxy-alpha-D-ribose 1-phosphate + guanine</text>
        <dbReference type="Rhea" id="RHEA:27738"/>
        <dbReference type="ChEBI" id="CHEBI:16235"/>
        <dbReference type="ChEBI" id="CHEBI:17172"/>
        <dbReference type="ChEBI" id="CHEBI:43474"/>
        <dbReference type="ChEBI" id="CHEBI:57259"/>
        <dbReference type="EC" id="2.4.2.1"/>
    </reaction>
</comment>
<reference evidence="19" key="1">
    <citation type="journal article" date="2006" name="Science">
        <title>Ancient noncoding elements conserved in the human genome.</title>
        <authorList>
            <person name="Venkatesh B."/>
            <person name="Kirkness E.F."/>
            <person name="Loh Y.H."/>
            <person name="Halpern A.L."/>
            <person name="Lee A.P."/>
            <person name="Johnson J."/>
            <person name="Dandona N."/>
            <person name="Viswanathan L.D."/>
            <person name="Tay A."/>
            <person name="Venter J.C."/>
            <person name="Strausberg R.L."/>
            <person name="Brenner S."/>
        </authorList>
    </citation>
    <scope>NUCLEOTIDE SEQUENCE [LARGE SCALE GENOMIC DNA]</scope>
</reference>
<evidence type="ECO:0000256" key="3">
    <source>
        <dbReference type="ARBA" id="ARBA00011233"/>
    </source>
</evidence>
<feature type="binding site" evidence="15">
    <location>
        <position position="222"/>
    </location>
    <ligand>
        <name>phosphate</name>
        <dbReference type="ChEBI" id="CHEBI:43474"/>
    </ligand>
</feature>
<dbReference type="NCBIfam" id="TIGR01697">
    <property type="entry name" value="PNPH-PUNA-XAPA"/>
    <property type="match status" value="1"/>
</dbReference>
<dbReference type="NCBIfam" id="TIGR01700">
    <property type="entry name" value="PNPH"/>
    <property type="match status" value="1"/>
</dbReference>
<dbReference type="InterPro" id="IPR018099">
    <property type="entry name" value="Purine_phosphorylase-2_CS"/>
</dbReference>
<dbReference type="Pfam" id="PF01048">
    <property type="entry name" value="PNP_UDP_1"/>
    <property type="match status" value="1"/>
</dbReference>
<dbReference type="PIRSF" id="PIRSF000477">
    <property type="entry name" value="PurNPase"/>
    <property type="match status" value="1"/>
</dbReference>
<feature type="binding site" evidence="15">
    <location>
        <begin position="86"/>
        <end position="88"/>
    </location>
    <ligand>
        <name>phosphate</name>
        <dbReference type="ChEBI" id="CHEBI:43474"/>
    </ligand>
</feature>
<gene>
    <name evidence="18" type="primary">pnp4a</name>
</gene>
<dbReference type="NCBIfam" id="NF006054">
    <property type="entry name" value="PRK08202.1"/>
    <property type="match status" value="1"/>
</dbReference>
<comment type="function">
    <text evidence="13">Catalyzes the phosphorolytic breakdown of the N-glycosidic bond in the beta-(deoxy)ribonucleoside molecules, with the formation of the corresponding free purine bases and pentose-1-phosphate. Preferentially acts on 6-oxopurine nucleosides including inosine and guanosine.</text>
</comment>
<dbReference type="GeneTree" id="ENSGT00950000182991"/>
<keyword evidence="7 14" id="KW-0808">Transferase</keyword>
<evidence type="ECO:0000256" key="8">
    <source>
        <dbReference type="ARBA" id="ARBA00022726"/>
    </source>
</evidence>
<dbReference type="OrthoDB" id="10261782at2759"/>
<organism evidence="17">
    <name type="scientific">Callorhinchus milii</name>
    <name type="common">Ghost shark</name>
    <dbReference type="NCBI Taxonomy" id="7868"/>
    <lineage>
        <taxon>Eukaryota</taxon>
        <taxon>Metazoa</taxon>
        <taxon>Chordata</taxon>
        <taxon>Craniata</taxon>
        <taxon>Vertebrata</taxon>
        <taxon>Chondrichthyes</taxon>
        <taxon>Holocephali</taxon>
        <taxon>Chimaeriformes</taxon>
        <taxon>Callorhinchidae</taxon>
        <taxon>Callorhinchus</taxon>
    </lineage>
</organism>
<dbReference type="PANTHER" id="PTHR11904:SF13">
    <property type="entry name" value="PURINE NUCLEOSIDE PHOSPHORYLASE"/>
    <property type="match status" value="1"/>
</dbReference>
<comment type="catalytic activity">
    <reaction evidence="11 14">
        <text>2'-deoxyinosine + phosphate = 2-deoxy-alpha-D-ribose 1-phosphate + hypoxanthine</text>
        <dbReference type="Rhea" id="RHEA:27750"/>
        <dbReference type="ChEBI" id="CHEBI:17368"/>
        <dbReference type="ChEBI" id="CHEBI:28997"/>
        <dbReference type="ChEBI" id="CHEBI:43474"/>
        <dbReference type="ChEBI" id="CHEBI:57259"/>
        <dbReference type="EC" id="2.4.2.1"/>
    </reaction>
</comment>
<dbReference type="STRING" id="7868.ENSCMIP00000005674"/>
<comment type="catalytic activity">
    <reaction evidence="12 14">
        <text>guanosine + phosphate = alpha-D-ribose 1-phosphate + guanine</text>
        <dbReference type="Rhea" id="RHEA:13233"/>
        <dbReference type="ChEBI" id="CHEBI:16235"/>
        <dbReference type="ChEBI" id="CHEBI:16750"/>
        <dbReference type="ChEBI" id="CHEBI:43474"/>
        <dbReference type="ChEBI" id="CHEBI:57720"/>
        <dbReference type="EC" id="2.4.2.1"/>
    </reaction>
</comment>
<evidence type="ECO:0000259" key="16">
    <source>
        <dbReference type="Pfam" id="PF01048"/>
    </source>
</evidence>
<evidence type="ECO:0000256" key="7">
    <source>
        <dbReference type="ARBA" id="ARBA00022679"/>
    </source>
</evidence>
<dbReference type="OMA" id="CRETADW"/>
<dbReference type="KEGG" id="cmk:103188631"/>
<reference evidence="17 19" key="3">
    <citation type="journal article" date="2014" name="Nature">
        <title>Elephant shark genome provides unique insights into gnathostome evolution.</title>
        <authorList>
            <consortium name="International Elephant Shark Genome Sequencing Consortium"/>
            <person name="Venkatesh B."/>
            <person name="Lee A.P."/>
            <person name="Ravi V."/>
            <person name="Maurya A.K."/>
            <person name="Lian M.M."/>
            <person name="Swann J.B."/>
            <person name="Ohta Y."/>
            <person name="Flajnik M.F."/>
            <person name="Sutoh Y."/>
            <person name="Kasahara M."/>
            <person name="Hoon S."/>
            <person name="Gangu V."/>
            <person name="Roy S.W."/>
            <person name="Irimia M."/>
            <person name="Korzh V."/>
            <person name="Kondrychyn I."/>
            <person name="Lim Z.W."/>
            <person name="Tay B.H."/>
            <person name="Tohari S."/>
            <person name="Kong K.W."/>
            <person name="Ho S."/>
            <person name="Lorente-Galdos B."/>
            <person name="Quilez J."/>
            <person name="Marques-Bonet T."/>
            <person name="Raney B.J."/>
            <person name="Ingham P.W."/>
            <person name="Tay A."/>
            <person name="Hillier L.W."/>
            <person name="Minx P."/>
            <person name="Boehm T."/>
            <person name="Wilson R.K."/>
            <person name="Brenner S."/>
            <person name="Warren W.C."/>
        </authorList>
    </citation>
    <scope>NUCLEOTIDE SEQUENCE</scope>
    <source>
        <tissue evidence="17">Brain</tissue>
    </source>
</reference>
<evidence type="ECO:0000256" key="6">
    <source>
        <dbReference type="ARBA" id="ARBA00022676"/>
    </source>
</evidence>
<comment type="function">
    <text evidence="14">The purine nucleoside phosphorylases catalyze the phosphorolytic breakdown of the N-glycosidic bond in the beta-(deoxy)ribonucleoside molecules, with the formation of the corresponding free purine bases and pentose-1-phosphate.</text>
</comment>
<keyword evidence="8" id="KW-0660">Purine salvage</keyword>
<feature type="domain" description="Nucleoside phosphorylase" evidence="16">
    <location>
        <begin position="28"/>
        <end position="281"/>
    </location>
</feature>
<keyword evidence="6 14" id="KW-0328">Glycosyltransferase</keyword>
<evidence type="ECO:0000256" key="13">
    <source>
        <dbReference type="ARBA" id="ARBA00054498"/>
    </source>
</evidence>
<dbReference type="GO" id="GO:0006166">
    <property type="term" value="P:purine ribonucleoside salvage"/>
    <property type="evidence" value="ECO:0007669"/>
    <property type="project" value="UniProtKB-KW"/>
</dbReference>
<sequence length="290" mass="31722">MLAKDRICYETYQETADWLLASTKHRPKVGIICGSGLGLLAEALQNQESFKYANIPNFPQSTVQGHAGRLVFGDLRGKPCVCMQGRFHMYEGYSLAKVTFPVRVFRLLGVEILIVTNAAGSIADGYKTGDIMVIKDHINVPGFSGQHPLCGPNDERFGTRFPSMSDAYDRGLCKLTMDLSKELGCSNIMHEGVYCMLGGPTFETPAEACLLHKLGVDAVGMSTAPEVVVARHCGMRVFGLSLITNEVVKEYGREEVPGHAAVLEISQKRAALLQRLITELVARMEFSTAC</sequence>
<dbReference type="Ensembl" id="ENSCMIT00000005866.1">
    <property type="protein sequence ID" value="ENSCMIP00000005674.1"/>
    <property type="gene ID" value="ENSCMIG00000003285.1"/>
</dbReference>
<proteinExistence type="evidence at transcript level"/>
<evidence type="ECO:0000256" key="12">
    <source>
        <dbReference type="ARBA" id="ARBA00023970"/>
    </source>
</evidence>
<reference evidence="18" key="4">
    <citation type="submission" date="2025-05" db="UniProtKB">
        <authorList>
            <consortium name="Ensembl"/>
        </authorList>
    </citation>
    <scope>IDENTIFICATION</scope>
</reference>
<dbReference type="FunFam" id="3.40.50.1580:FF:000004">
    <property type="entry name" value="Purine nucleoside phosphorylase"/>
    <property type="match status" value="1"/>
</dbReference>
<dbReference type="EC" id="2.4.2.1" evidence="4 14"/>
<dbReference type="GO" id="GO:0005737">
    <property type="term" value="C:cytoplasm"/>
    <property type="evidence" value="ECO:0007669"/>
    <property type="project" value="TreeGrafter"/>
</dbReference>
<evidence type="ECO:0000256" key="15">
    <source>
        <dbReference type="PIRSR" id="PIRSR000477-2"/>
    </source>
</evidence>
<feature type="binding site" evidence="15">
    <location>
        <position position="35"/>
    </location>
    <ligand>
        <name>phosphate</name>
        <dbReference type="ChEBI" id="CHEBI:43474"/>
    </ligand>
</feature>
<dbReference type="RefSeq" id="XP_007906868.1">
    <property type="nucleotide sequence ID" value="XM_007908677.2"/>
</dbReference>
<protein>
    <recommendedName>
        <fullName evidence="5 14">Purine nucleoside phosphorylase</fullName>
        <ecNumber evidence="4 14">2.4.2.1</ecNumber>
    </recommendedName>
    <alternativeName>
        <fullName evidence="14">Inosine-guanosine phosphorylase</fullName>
    </alternativeName>
</protein>
<dbReference type="AlphaFoldDB" id="V9KZ17"/>
<feature type="binding site" evidence="15">
    <location>
        <position position="118"/>
    </location>
    <ligand>
        <name>phosphate</name>
        <dbReference type="ChEBI" id="CHEBI:43474"/>
    </ligand>
</feature>
<evidence type="ECO:0000313" key="17">
    <source>
        <dbReference type="EMBL" id="AFP04550.1"/>
    </source>
</evidence>
<dbReference type="InterPro" id="IPR000845">
    <property type="entry name" value="Nucleoside_phosphorylase_d"/>
</dbReference>
<dbReference type="GO" id="GO:0004731">
    <property type="term" value="F:purine-nucleoside phosphorylase activity"/>
    <property type="evidence" value="ECO:0007669"/>
    <property type="project" value="UniProtKB-EC"/>
</dbReference>
<dbReference type="GeneID" id="103188631"/>
<dbReference type="InterPro" id="IPR011270">
    <property type="entry name" value="Pur_Nuc_Pase_Ino/Guo-sp"/>
</dbReference>
<comment type="subunit">
    <text evidence="3">Homotrimer.</text>
</comment>
<evidence type="ECO:0000256" key="4">
    <source>
        <dbReference type="ARBA" id="ARBA00011886"/>
    </source>
</evidence>
<comment type="similarity">
    <text evidence="2 14">Belongs to the PNP/MTAP phosphorylase family.</text>
</comment>
<dbReference type="CDD" id="cd09009">
    <property type="entry name" value="PNP-EcPNPII_like"/>
    <property type="match status" value="1"/>
</dbReference>
<dbReference type="Proteomes" id="UP000314986">
    <property type="component" value="Unassembled WGS sequence"/>
</dbReference>
<dbReference type="Gene3D" id="3.40.50.1580">
    <property type="entry name" value="Nucleoside phosphorylase domain"/>
    <property type="match status" value="1"/>
</dbReference>
<feature type="binding site" evidence="15">
    <location>
        <position position="66"/>
    </location>
    <ligand>
        <name>phosphate</name>
        <dbReference type="ChEBI" id="CHEBI:43474"/>
    </ligand>
</feature>
<evidence type="ECO:0000313" key="18">
    <source>
        <dbReference type="Ensembl" id="ENSCMIP00000005674.1"/>
    </source>
</evidence>
<evidence type="ECO:0000256" key="14">
    <source>
        <dbReference type="PIRNR" id="PIRNR000477"/>
    </source>
</evidence>
<evidence type="ECO:0000256" key="10">
    <source>
        <dbReference type="ARBA" id="ARBA00023929"/>
    </source>
</evidence>
<evidence type="ECO:0000256" key="1">
    <source>
        <dbReference type="ARBA" id="ARBA00005058"/>
    </source>
</evidence>
<dbReference type="PANTHER" id="PTHR11904">
    <property type="entry name" value="METHYLTHIOADENOSINE/PURINE NUCLEOSIDE PHOSPHORYLASE"/>
    <property type="match status" value="1"/>
</dbReference>
<name>V9KZ17_CALMI</name>
<evidence type="ECO:0000256" key="5">
    <source>
        <dbReference type="ARBA" id="ARBA00013834"/>
    </source>
</evidence>
<feature type="binding site" evidence="15">
    <location>
        <position position="245"/>
    </location>
    <ligand>
        <name>a purine D-ribonucleoside</name>
        <dbReference type="ChEBI" id="CHEBI:142355"/>
    </ligand>
</feature>
<comment type="pathway">
    <text evidence="1 14">Purine metabolism; purine nucleoside salvage.</text>
</comment>
<accession>V9KZ17</accession>
<dbReference type="EMBL" id="JW872032">
    <property type="protein sequence ID" value="AFP04550.1"/>
    <property type="molecule type" value="mRNA"/>
</dbReference>
<evidence type="ECO:0000256" key="9">
    <source>
        <dbReference type="ARBA" id="ARBA00023918"/>
    </source>
</evidence>